<gene>
    <name evidence="5" type="ORF">GJU39_22570</name>
</gene>
<dbReference type="InterPro" id="IPR002577">
    <property type="entry name" value="HTH_HxlR"/>
</dbReference>
<dbReference type="RefSeq" id="WP_154283261.1">
    <property type="nucleotide sequence ID" value="NZ_WKKH01000082.1"/>
</dbReference>
<keyword evidence="2" id="KW-0238">DNA-binding</keyword>
<keyword evidence="6" id="KW-1185">Reference proteome</keyword>
<evidence type="ECO:0000313" key="5">
    <source>
        <dbReference type="EMBL" id="MRX78861.1"/>
    </source>
</evidence>
<dbReference type="AlphaFoldDB" id="A0A7K0G5E0"/>
<organism evidence="5 6">
    <name type="scientific">Pedobacter petrophilus</name>
    <dbReference type="NCBI Taxonomy" id="1908241"/>
    <lineage>
        <taxon>Bacteria</taxon>
        <taxon>Pseudomonadati</taxon>
        <taxon>Bacteroidota</taxon>
        <taxon>Sphingobacteriia</taxon>
        <taxon>Sphingobacteriales</taxon>
        <taxon>Sphingobacteriaceae</taxon>
        <taxon>Pedobacter</taxon>
    </lineage>
</organism>
<dbReference type="SUPFAM" id="SSF46785">
    <property type="entry name" value="Winged helix' DNA-binding domain"/>
    <property type="match status" value="1"/>
</dbReference>
<dbReference type="Pfam" id="PF01638">
    <property type="entry name" value="HxlR"/>
    <property type="match status" value="1"/>
</dbReference>
<evidence type="ECO:0000313" key="6">
    <source>
        <dbReference type="Proteomes" id="UP000487757"/>
    </source>
</evidence>
<dbReference type="Gene3D" id="1.10.10.10">
    <property type="entry name" value="Winged helix-like DNA-binding domain superfamily/Winged helix DNA-binding domain"/>
    <property type="match status" value="1"/>
</dbReference>
<feature type="domain" description="HTH hxlR-type" evidence="4">
    <location>
        <begin position="1"/>
        <end position="99"/>
    </location>
</feature>
<dbReference type="InterPro" id="IPR036390">
    <property type="entry name" value="WH_DNA-bd_sf"/>
</dbReference>
<name>A0A7K0G5E0_9SPHI</name>
<accession>A0A7K0G5E0</accession>
<dbReference type="PANTHER" id="PTHR33204">
    <property type="entry name" value="TRANSCRIPTIONAL REGULATOR, MARR FAMILY"/>
    <property type="match status" value="1"/>
</dbReference>
<evidence type="ECO:0000256" key="2">
    <source>
        <dbReference type="ARBA" id="ARBA00023125"/>
    </source>
</evidence>
<evidence type="ECO:0000259" key="4">
    <source>
        <dbReference type="PROSITE" id="PS51118"/>
    </source>
</evidence>
<dbReference type="InterPro" id="IPR036388">
    <property type="entry name" value="WH-like_DNA-bd_sf"/>
</dbReference>
<reference evidence="5 6" key="1">
    <citation type="submission" date="2019-11" db="EMBL/GenBank/DDBJ databases">
        <title>Pedobacter petrophilus genome.</title>
        <authorList>
            <person name="Feldbauer M.J."/>
            <person name="Newman J.D."/>
        </authorList>
    </citation>
    <scope>NUCLEOTIDE SEQUENCE [LARGE SCALE GENOMIC DNA]</scope>
    <source>
        <strain evidence="5 6">LMG 29686</strain>
    </source>
</reference>
<comment type="caution">
    <text evidence="5">The sequence shown here is derived from an EMBL/GenBank/DDBJ whole genome shotgun (WGS) entry which is preliminary data.</text>
</comment>
<dbReference type="Proteomes" id="UP000487757">
    <property type="component" value="Unassembled WGS sequence"/>
</dbReference>
<dbReference type="GO" id="GO:0003677">
    <property type="term" value="F:DNA binding"/>
    <property type="evidence" value="ECO:0007669"/>
    <property type="project" value="UniProtKB-KW"/>
</dbReference>
<dbReference type="EMBL" id="WKKH01000082">
    <property type="protein sequence ID" value="MRX78861.1"/>
    <property type="molecule type" value="Genomic_DNA"/>
</dbReference>
<protein>
    <submittedName>
        <fullName evidence="5">Transcriptional regulator</fullName>
    </submittedName>
</protein>
<dbReference type="OrthoDB" id="769662at2"/>
<proteinExistence type="predicted"/>
<keyword evidence="1" id="KW-0805">Transcription regulation</keyword>
<dbReference type="PROSITE" id="PS51118">
    <property type="entry name" value="HTH_HXLR"/>
    <property type="match status" value="1"/>
</dbReference>
<evidence type="ECO:0000256" key="1">
    <source>
        <dbReference type="ARBA" id="ARBA00023015"/>
    </source>
</evidence>
<evidence type="ECO:0000256" key="3">
    <source>
        <dbReference type="ARBA" id="ARBA00023163"/>
    </source>
</evidence>
<keyword evidence="3" id="KW-0804">Transcription</keyword>
<sequence>MGVHDAMDVLGGKWKISIITCLLFGPRRYSEILRDVSGISGKVLSRELKELEINVLIERSVSESAPISVTYSLTEYGESVTPVITVLSGWGQEHRSTIKAKR</sequence>